<dbReference type="AlphaFoldDB" id="A0ABD3FP14"/>
<feature type="transmembrane region" description="Helical" evidence="6">
    <location>
        <begin position="128"/>
        <end position="148"/>
    </location>
</feature>
<gene>
    <name evidence="8" type="primary">wht-7_3</name>
    <name evidence="8" type="ORF">V7S43_007151</name>
</gene>
<name>A0ABD3FP14_9STRA</name>
<dbReference type="GO" id="GO:0016020">
    <property type="term" value="C:membrane"/>
    <property type="evidence" value="ECO:0007669"/>
    <property type="project" value="UniProtKB-SubCell"/>
</dbReference>
<evidence type="ECO:0000256" key="4">
    <source>
        <dbReference type="ARBA" id="ARBA00022989"/>
    </source>
</evidence>
<feature type="domain" description="ABC-2 type transporter transmembrane" evidence="7">
    <location>
        <begin position="2"/>
        <end position="160"/>
    </location>
</feature>
<dbReference type="InterPro" id="IPR050352">
    <property type="entry name" value="ABCG_transporters"/>
</dbReference>
<dbReference type="PANTHER" id="PTHR48041">
    <property type="entry name" value="ABC TRANSPORTER G FAMILY MEMBER 28"/>
    <property type="match status" value="1"/>
</dbReference>
<sequence length="161" mass="18013">MGLVYLQLDINQRAIQNFTGAFFYFMSNEIFAAAEIQLASLPLEIAMVRREYEAGLFHLVSWYIARNISDLPMQILLPFIVFVPAYFLIGIGHGFSGFISLQVMMILVRSASVGLAYALGCIFRRADVATIAGMLVLLPMLLFGGLMVNSDDTPVYFIWIN</sequence>
<dbReference type="PANTHER" id="PTHR48041:SF139">
    <property type="entry name" value="PROTEIN SCARLET"/>
    <property type="match status" value="1"/>
</dbReference>
<dbReference type="Pfam" id="PF01061">
    <property type="entry name" value="ABC2_membrane"/>
    <property type="match status" value="1"/>
</dbReference>
<protein>
    <submittedName>
        <fullName evidence="8">ABC-2 type transporter</fullName>
    </submittedName>
</protein>
<evidence type="ECO:0000256" key="2">
    <source>
        <dbReference type="ARBA" id="ARBA00022448"/>
    </source>
</evidence>
<evidence type="ECO:0000313" key="8">
    <source>
        <dbReference type="EMBL" id="KAL3667597.1"/>
    </source>
</evidence>
<organism evidence="8 9">
    <name type="scientific">Phytophthora oleae</name>
    <dbReference type="NCBI Taxonomy" id="2107226"/>
    <lineage>
        <taxon>Eukaryota</taxon>
        <taxon>Sar</taxon>
        <taxon>Stramenopiles</taxon>
        <taxon>Oomycota</taxon>
        <taxon>Peronosporomycetes</taxon>
        <taxon>Peronosporales</taxon>
        <taxon>Peronosporaceae</taxon>
        <taxon>Phytophthora</taxon>
    </lineage>
</organism>
<evidence type="ECO:0000256" key="5">
    <source>
        <dbReference type="ARBA" id="ARBA00023136"/>
    </source>
</evidence>
<evidence type="ECO:0000313" key="9">
    <source>
        <dbReference type="Proteomes" id="UP001632037"/>
    </source>
</evidence>
<evidence type="ECO:0000256" key="6">
    <source>
        <dbReference type="SAM" id="Phobius"/>
    </source>
</evidence>
<keyword evidence="3 6" id="KW-0812">Transmembrane</keyword>
<keyword evidence="2" id="KW-0813">Transport</keyword>
<evidence type="ECO:0000256" key="3">
    <source>
        <dbReference type="ARBA" id="ARBA00022692"/>
    </source>
</evidence>
<reference evidence="8 9" key="1">
    <citation type="submission" date="2024-09" db="EMBL/GenBank/DDBJ databases">
        <title>Genome sequencing and assembly of Phytophthora oleae, isolate VK10A, causative agent of rot of olive drupes.</title>
        <authorList>
            <person name="Conti Taguali S."/>
            <person name="Riolo M."/>
            <person name="La Spada F."/>
            <person name="Cacciola S.O."/>
            <person name="Dionisio G."/>
        </authorList>
    </citation>
    <scope>NUCLEOTIDE SEQUENCE [LARGE SCALE GENOMIC DNA]</scope>
    <source>
        <strain evidence="8 9">VK10A</strain>
    </source>
</reference>
<feature type="transmembrane region" description="Helical" evidence="6">
    <location>
        <begin position="101"/>
        <end position="121"/>
    </location>
</feature>
<keyword evidence="9" id="KW-1185">Reference proteome</keyword>
<dbReference type="EMBL" id="JBIMZQ010000013">
    <property type="protein sequence ID" value="KAL3667597.1"/>
    <property type="molecule type" value="Genomic_DNA"/>
</dbReference>
<evidence type="ECO:0000256" key="1">
    <source>
        <dbReference type="ARBA" id="ARBA00004141"/>
    </source>
</evidence>
<dbReference type="InterPro" id="IPR013525">
    <property type="entry name" value="ABC2_TM"/>
</dbReference>
<feature type="transmembrane region" description="Helical" evidence="6">
    <location>
        <begin position="75"/>
        <end position="95"/>
    </location>
</feature>
<accession>A0ABD3FP14</accession>
<keyword evidence="4 6" id="KW-1133">Transmembrane helix</keyword>
<keyword evidence="5 6" id="KW-0472">Membrane</keyword>
<proteinExistence type="predicted"/>
<evidence type="ECO:0000259" key="7">
    <source>
        <dbReference type="Pfam" id="PF01061"/>
    </source>
</evidence>
<comment type="caution">
    <text evidence="8">The sequence shown here is derived from an EMBL/GenBank/DDBJ whole genome shotgun (WGS) entry which is preliminary data.</text>
</comment>
<comment type="subcellular location">
    <subcellularLocation>
        <location evidence="1">Membrane</location>
        <topology evidence="1">Multi-pass membrane protein</topology>
    </subcellularLocation>
</comment>
<dbReference type="Proteomes" id="UP001632037">
    <property type="component" value="Unassembled WGS sequence"/>
</dbReference>